<dbReference type="Proteomes" id="UP000729701">
    <property type="component" value="Unassembled WGS sequence"/>
</dbReference>
<dbReference type="SUPFAM" id="SSF159664">
    <property type="entry name" value="CobE/GbiG C-terminal domain-like"/>
    <property type="match status" value="1"/>
</dbReference>
<reference evidence="2" key="2">
    <citation type="journal article" date="2022" name="Microbiol. Resour. Announc.">
        <title>Metagenome Sequencing to Explore Phylogenomics of Terrestrial Cyanobacteria.</title>
        <authorList>
            <person name="Ward R.D."/>
            <person name="Stajich J.E."/>
            <person name="Johansen J.R."/>
            <person name="Huntemann M."/>
            <person name="Clum A."/>
            <person name="Foster B."/>
            <person name="Foster B."/>
            <person name="Roux S."/>
            <person name="Palaniappan K."/>
            <person name="Varghese N."/>
            <person name="Mukherjee S."/>
            <person name="Reddy T.B.K."/>
            <person name="Daum C."/>
            <person name="Copeland A."/>
            <person name="Chen I.A."/>
            <person name="Ivanova N.N."/>
            <person name="Kyrpides N.C."/>
            <person name="Shapiro N."/>
            <person name="Eloe-Fadrosh E.A."/>
            <person name="Pietrasiak N."/>
        </authorList>
    </citation>
    <scope>NUCLEOTIDE SEQUENCE</scope>
    <source>
        <strain evidence="2">GSE-NOS-MK-12-04C</strain>
    </source>
</reference>
<name>A0A951QN66_9CYAN</name>
<dbReference type="AlphaFoldDB" id="A0A951QN66"/>
<protein>
    <submittedName>
        <fullName evidence="2">Cobalamin biosynthesis protein</fullName>
    </submittedName>
</protein>
<dbReference type="Gene3D" id="3.30.420.180">
    <property type="entry name" value="CobE/GbiG C-terminal domain"/>
    <property type="match status" value="1"/>
</dbReference>
<sequence>MNNCPTTLSPLWVGIGCQRGSSRNLISRAIEQVFQDYQLQMCAITGIATIDTKASEVGLLEFCRERNLSLKFFTPEMLGSVSVLNPSQVVTQAVGVKSVAEAAALCASLNFLGAKGSRCKEEEESLIVPKQVFRLAGEAGVVTIAVAKIIYTY</sequence>
<dbReference type="InterPro" id="IPR052553">
    <property type="entry name" value="CbiG_hydrolase"/>
</dbReference>
<evidence type="ECO:0000313" key="3">
    <source>
        <dbReference type="Proteomes" id="UP000729701"/>
    </source>
</evidence>
<dbReference type="InterPro" id="IPR002750">
    <property type="entry name" value="CobE/GbiG_C"/>
</dbReference>
<dbReference type="Pfam" id="PF01890">
    <property type="entry name" value="CbiG_C"/>
    <property type="match status" value="1"/>
</dbReference>
<dbReference type="GO" id="GO:0009236">
    <property type="term" value="P:cobalamin biosynthetic process"/>
    <property type="evidence" value="ECO:0007669"/>
    <property type="project" value="InterPro"/>
</dbReference>
<feature type="domain" description="CobE/GbiG C-terminal" evidence="1">
    <location>
        <begin position="11"/>
        <end position="147"/>
    </location>
</feature>
<organism evidence="2 3">
    <name type="scientific">Cyanomargarita calcarea GSE-NOS-MK-12-04C</name>
    <dbReference type="NCBI Taxonomy" id="2839659"/>
    <lineage>
        <taxon>Bacteria</taxon>
        <taxon>Bacillati</taxon>
        <taxon>Cyanobacteriota</taxon>
        <taxon>Cyanophyceae</taxon>
        <taxon>Nostocales</taxon>
        <taxon>Cyanomargaritaceae</taxon>
        <taxon>Cyanomargarita</taxon>
    </lineage>
</organism>
<dbReference type="InterPro" id="IPR036518">
    <property type="entry name" value="CobE/GbiG_C_sf"/>
</dbReference>
<comment type="caution">
    <text evidence="2">The sequence shown here is derived from an EMBL/GenBank/DDBJ whole genome shotgun (WGS) entry which is preliminary data.</text>
</comment>
<dbReference type="PANTHER" id="PTHR37477">
    <property type="entry name" value="COBALT-PRECORRIN-5A HYDROLASE"/>
    <property type="match status" value="1"/>
</dbReference>
<evidence type="ECO:0000259" key="1">
    <source>
        <dbReference type="Pfam" id="PF01890"/>
    </source>
</evidence>
<proteinExistence type="predicted"/>
<gene>
    <name evidence="2" type="ORF">KME60_19070</name>
</gene>
<accession>A0A951QN66</accession>
<dbReference type="EMBL" id="JAHHGZ010000021">
    <property type="protein sequence ID" value="MBW4669454.1"/>
    <property type="molecule type" value="Genomic_DNA"/>
</dbReference>
<dbReference type="PANTHER" id="PTHR37477:SF1">
    <property type="entry name" value="COBALT-PRECORRIN-5A HYDROLASE"/>
    <property type="match status" value="1"/>
</dbReference>
<evidence type="ECO:0000313" key="2">
    <source>
        <dbReference type="EMBL" id="MBW4669454.1"/>
    </source>
</evidence>
<reference evidence="2" key="1">
    <citation type="submission" date="2021-05" db="EMBL/GenBank/DDBJ databases">
        <authorList>
            <person name="Pietrasiak N."/>
            <person name="Ward R."/>
            <person name="Stajich J.E."/>
            <person name="Kurbessoian T."/>
        </authorList>
    </citation>
    <scope>NUCLEOTIDE SEQUENCE</scope>
    <source>
        <strain evidence="2">GSE-NOS-MK-12-04C</strain>
    </source>
</reference>